<dbReference type="EMBL" id="KV919076">
    <property type="protein sequence ID" value="OSX72230.1"/>
    <property type="molecule type" value="Genomic_DNA"/>
</dbReference>
<dbReference type="Pfam" id="PF02894">
    <property type="entry name" value="GFO_IDH_MocA_C"/>
    <property type="match status" value="1"/>
</dbReference>
<dbReference type="Proteomes" id="UP000218209">
    <property type="component" value="Unassembled WGS sequence"/>
</dbReference>
<dbReference type="SUPFAM" id="SSF55347">
    <property type="entry name" value="Glyceraldehyde-3-phosphate dehydrogenase-like, C-terminal domain"/>
    <property type="match status" value="1"/>
</dbReference>
<reference evidence="3 4" key="1">
    <citation type="submission" date="2017-03" db="EMBL/GenBank/DDBJ databases">
        <title>WGS assembly of Porphyra umbilicalis.</title>
        <authorList>
            <person name="Brawley S.H."/>
            <person name="Blouin N.A."/>
            <person name="Ficko-Blean E."/>
            <person name="Wheeler G.L."/>
            <person name="Lohr M."/>
            <person name="Goodson H.V."/>
            <person name="Jenkins J.W."/>
            <person name="Blaby-Haas C.E."/>
            <person name="Helliwell K.E."/>
            <person name="Chan C."/>
            <person name="Marriage T."/>
            <person name="Bhattacharya D."/>
            <person name="Klein A.S."/>
            <person name="Badis Y."/>
            <person name="Brodie J."/>
            <person name="Cao Y."/>
            <person name="Collen J."/>
            <person name="Dittami S.M."/>
            <person name="Gachon C.M."/>
            <person name="Green B.R."/>
            <person name="Karpowicz S."/>
            <person name="Kim J.W."/>
            <person name="Kudahl U."/>
            <person name="Lin S."/>
            <person name="Michel G."/>
            <person name="Mittag M."/>
            <person name="Olson B.J."/>
            <person name="Pangilinan J."/>
            <person name="Peng Y."/>
            <person name="Qiu H."/>
            <person name="Shu S."/>
            <person name="Singer J.T."/>
            <person name="Smith A.G."/>
            <person name="Sprecher B.N."/>
            <person name="Wagner V."/>
            <person name="Wang W."/>
            <person name="Wang Z.-Y."/>
            <person name="Yan J."/>
            <person name="Yarish C."/>
            <person name="Zoeuner-Riek S."/>
            <person name="Zhuang Y."/>
            <person name="Zou Y."/>
            <person name="Lindquist E.A."/>
            <person name="Grimwood J."/>
            <person name="Barry K."/>
            <person name="Rokhsar D.S."/>
            <person name="Schmutz J."/>
            <person name="Stiller J.W."/>
            <person name="Grossman A.R."/>
            <person name="Prochnik S.E."/>
        </authorList>
    </citation>
    <scope>NUCLEOTIDE SEQUENCE [LARGE SCALE GENOMIC DNA]</scope>
    <source>
        <strain evidence="3">4086291</strain>
    </source>
</reference>
<gene>
    <name evidence="3" type="ORF">BU14_0457s0023</name>
</gene>
<dbReference type="InterPro" id="IPR036291">
    <property type="entry name" value="NAD(P)-bd_dom_sf"/>
</dbReference>
<proteinExistence type="predicted"/>
<dbReference type="Gene3D" id="3.40.50.720">
    <property type="entry name" value="NAD(P)-binding Rossmann-like Domain"/>
    <property type="match status" value="1"/>
</dbReference>
<feature type="domain" description="Gfo/Idh/MocA-like oxidoreductase N-terminal" evidence="1">
    <location>
        <begin position="11"/>
        <end position="153"/>
    </location>
</feature>
<dbReference type="AlphaFoldDB" id="A0A1X6NUQ1"/>
<keyword evidence="4" id="KW-1185">Reference proteome</keyword>
<dbReference type="InterPro" id="IPR004104">
    <property type="entry name" value="Gfo/Idh/MocA-like_OxRdtase_C"/>
</dbReference>
<evidence type="ECO:0000313" key="4">
    <source>
        <dbReference type="Proteomes" id="UP000218209"/>
    </source>
</evidence>
<organism evidence="3 4">
    <name type="scientific">Porphyra umbilicalis</name>
    <name type="common">Purple laver</name>
    <name type="synonym">Red alga</name>
    <dbReference type="NCBI Taxonomy" id="2786"/>
    <lineage>
        <taxon>Eukaryota</taxon>
        <taxon>Rhodophyta</taxon>
        <taxon>Bangiophyceae</taxon>
        <taxon>Bangiales</taxon>
        <taxon>Bangiaceae</taxon>
        <taxon>Porphyra</taxon>
    </lineage>
</organism>
<dbReference type="PANTHER" id="PTHR43593:SF1">
    <property type="entry name" value="INOSITOL 2-DEHYDROGENASE"/>
    <property type="match status" value="1"/>
</dbReference>
<dbReference type="OrthoDB" id="446809at2759"/>
<sequence length="437" mass="44664">MGASPPTPAAVRYAILGTGLMGVEHLRNLLTLADDGAGVAVTALADPEPSSLAAAAAAWADHHAAAAAAAARGGDRAATPPPPLPPTYASGAALYAAGGFDVLVVASPNWTHAAVVAAAMAALPPTTHLLVEKPLCTTVGDCRAMVADAKARGWTGVLWNALEYRYMPAVAEVLRRCWGGAVGGVVMAALREHRFPFLEKVGGWNRFNCWSGGTLVEKCCHFFNLLNLLHAPARPTTIMASASQSVNHLDESHPTPPGVGTDALTSTPDILDNALVIINYGPSARASLDLCMFADASAHQEELSVVGGRGKLEALLPQNTLRSGVRGVHAVGAVATERVVDPVVKFDGYHYGSSYRQHVEFLAAVRGGGVAGPGALGGVVGFSEGLLAVAMGVAAQESVRRGGAPVALTEFVSEVEVEAGMAASARAAQAAAAAATQ</sequence>
<dbReference type="Pfam" id="PF01408">
    <property type="entry name" value="GFO_IDH_MocA"/>
    <property type="match status" value="1"/>
</dbReference>
<protein>
    <recommendedName>
        <fullName evidence="5">Gfo/Idh/MocA-like oxidoreductase N-terminal domain-containing protein</fullName>
    </recommendedName>
</protein>
<accession>A0A1X6NUQ1</accession>
<evidence type="ECO:0000259" key="2">
    <source>
        <dbReference type="Pfam" id="PF02894"/>
    </source>
</evidence>
<dbReference type="InterPro" id="IPR050424">
    <property type="entry name" value="Gfo-Idh-MocA_inositol_DH"/>
</dbReference>
<dbReference type="GO" id="GO:0000166">
    <property type="term" value="F:nucleotide binding"/>
    <property type="evidence" value="ECO:0007669"/>
    <property type="project" value="InterPro"/>
</dbReference>
<dbReference type="PANTHER" id="PTHR43593">
    <property type="match status" value="1"/>
</dbReference>
<dbReference type="SUPFAM" id="SSF51735">
    <property type="entry name" value="NAD(P)-binding Rossmann-fold domains"/>
    <property type="match status" value="1"/>
</dbReference>
<evidence type="ECO:0000313" key="3">
    <source>
        <dbReference type="EMBL" id="OSX72230.1"/>
    </source>
</evidence>
<dbReference type="Gene3D" id="3.30.360.10">
    <property type="entry name" value="Dihydrodipicolinate Reductase, domain 2"/>
    <property type="match status" value="1"/>
</dbReference>
<evidence type="ECO:0008006" key="5">
    <source>
        <dbReference type="Google" id="ProtNLM"/>
    </source>
</evidence>
<name>A0A1X6NUQ1_PORUM</name>
<feature type="domain" description="Gfo/Idh/MocA-like oxidoreductase C-terminal" evidence="2">
    <location>
        <begin position="180"/>
        <end position="408"/>
    </location>
</feature>
<dbReference type="InterPro" id="IPR000683">
    <property type="entry name" value="Gfo/Idh/MocA-like_OxRdtase_N"/>
</dbReference>
<evidence type="ECO:0000259" key="1">
    <source>
        <dbReference type="Pfam" id="PF01408"/>
    </source>
</evidence>